<proteinExistence type="predicted"/>
<gene>
    <name evidence="1" type="ORF">CEXT_23001</name>
</gene>
<reference evidence="1 2" key="1">
    <citation type="submission" date="2021-06" db="EMBL/GenBank/DDBJ databases">
        <title>Caerostris extrusa draft genome.</title>
        <authorList>
            <person name="Kono N."/>
            <person name="Arakawa K."/>
        </authorList>
    </citation>
    <scope>NUCLEOTIDE SEQUENCE [LARGE SCALE GENOMIC DNA]</scope>
</reference>
<comment type="caution">
    <text evidence="1">The sequence shown here is derived from an EMBL/GenBank/DDBJ whole genome shotgun (WGS) entry which is preliminary data.</text>
</comment>
<sequence length="67" mass="7648">MLGPPHLNACDGDTPYFMFPIWIFVFQQFAAMKDAPVSARKFLNDWTKKAAYSNAKDRINVLTKPLV</sequence>
<protein>
    <submittedName>
        <fullName evidence="1">Uncharacterized protein</fullName>
    </submittedName>
</protein>
<accession>A0AAV4UMF2</accession>
<keyword evidence="2" id="KW-1185">Reference proteome</keyword>
<evidence type="ECO:0000313" key="1">
    <source>
        <dbReference type="EMBL" id="GIY58978.1"/>
    </source>
</evidence>
<dbReference type="EMBL" id="BPLR01013139">
    <property type="protein sequence ID" value="GIY58978.1"/>
    <property type="molecule type" value="Genomic_DNA"/>
</dbReference>
<evidence type="ECO:0000313" key="2">
    <source>
        <dbReference type="Proteomes" id="UP001054945"/>
    </source>
</evidence>
<dbReference type="AlphaFoldDB" id="A0AAV4UMF2"/>
<organism evidence="1 2">
    <name type="scientific">Caerostris extrusa</name>
    <name type="common">Bark spider</name>
    <name type="synonym">Caerostris bankana</name>
    <dbReference type="NCBI Taxonomy" id="172846"/>
    <lineage>
        <taxon>Eukaryota</taxon>
        <taxon>Metazoa</taxon>
        <taxon>Ecdysozoa</taxon>
        <taxon>Arthropoda</taxon>
        <taxon>Chelicerata</taxon>
        <taxon>Arachnida</taxon>
        <taxon>Araneae</taxon>
        <taxon>Araneomorphae</taxon>
        <taxon>Entelegynae</taxon>
        <taxon>Araneoidea</taxon>
        <taxon>Araneidae</taxon>
        <taxon>Caerostris</taxon>
    </lineage>
</organism>
<dbReference type="Proteomes" id="UP001054945">
    <property type="component" value="Unassembled WGS sequence"/>
</dbReference>
<name>A0AAV4UMF2_CAEEX</name>